<dbReference type="InterPro" id="IPR016181">
    <property type="entry name" value="Acyl_CoA_acyltransferase"/>
</dbReference>
<comment type="caution">
    <text evidence="2">The sequence shown here is derived from an EMBL/GenBank/DDBJ whole genome shotgun (WGS) entry which is preliminary data.</text>
</comment>
<evidence type="ECO:0000313" key="3">
    <source>
        <dbReference type="Proteomes" id="UP001273166"/>
    </source>
</evidence>
<feature type="region of interest" description="Disordered" evidence="1">
    <location>
        <begin position="32"/>
        <end position="66"/>
    </location>
</feature>
<dbReference type="RefSeq" id="XP_062718342.1">
    <property type="nucleotide sequence ID" value="XM_062871063.1"/>
</dbReference>
<feature type="region of interest" description="Disordered" evidence="1">
    <location>
        <begin position="92"/>
        <end position="160"/>
    </location>
</feature>
<evidence type="ECO:0000256" key="1">
    <source>
        <dbReference type="SAM" id="MobiDB-lite"/>
    </source>
</evidence>
<proteinExistence type="predicted"/>
<dbReference type="EMBL" id="JAUDZG010000007">
    <property type="protein sequence ID" value="KAK3302562.1"/>
    <property type="molecule type" value="Genomic_DNA"/>
</dbReference>
<reference evidence="2" key="1">
    <citation type="journal article" date="2023" name="Mol. Phylogenet. Evol.">
        <title>Genome-scale phylogeny and comparative genomics of the fungal order Sordariales.</title>
        <authorList>
            <person name="Hensen N."/>
            <person name="Bonometti L."/>
            <person name="Westerberg I."/>
            <person name="Brannstrom I.O."/>
            <person name="Guillou S."/>
            <person name="Cros-Aarteil S."/>
            <person name="Calhoun S."/>
            <person name="Haridas S."/>
            <person name="Kuo A."/>
            <person name="Mondo S."/>
            <person name="Pangilinan J."/>
            <person name="Riley R."/>
            <person name="LaButti K."/>
            <person name="Andreopoulos B."/>
            <person name="Lipzen A."/>
            <person name="Chen C."/>
            <person name="Yan M."/>
            <person name="Daum C."/>
            <person name="Ng V."/>
            <person name="Clum A."/>
            <person name="Steindorff A."/>
            <person name="Ohm R.A."/>
            <person name="Martin F."/>
            <person name="Silar P."/>
            <person name="Natvig D.O."/>
            <person name="Lalanne C."/>
            <person name="Gautier V."/>
            <person name="Ament-Velasquez S.L."/>
            <person name="Kruys A."/>
            <person name="Hutchinson M.I."/>
            <person name="Powell A.J."/>
            <person name="Barry K."/>
            <person name="Miller A.N."/>
            <person name="Grigoriev I.V."/>
            <person name="Debuchy R."/>
            <person name="Gladieux P."/>
            <person name="Hiltunen Thoren M."/>
            <person name="Johannesson H."/>
        </authorList>
    </citation>
    <scope>NUCLEOTIDE SEQUENCE</scope>
    <source>
        <strain evidence="2">CBS 333.67</strain>
    </source>
</reference>
<organism evidence="2 3">
    <name type="scientific">Chaetomium strumarium</name>
    <dbReference type="NCBI Taxonomy" id="1170767"/>
    <lineage>
        <taxon>Eukaryota</taxon>
        <taxon>Fungi</taxon>
        <taxon>Dikarya</taxon>
        <taxon>Ascomycota</taxon>
        <taxon>Pezizomycotina</taxon>
        <taxon>Sordariomycetes</taxon>
        <taxon>Sordariomycetidae</taxon>
        <taxon>Sordariales</taxon>
        <taxon>Chaetomiaceae</taxon>
        <taxon>Chaetomium</taxon>
    </lineage>
</organism>
<dbReference type="SUPFAM" id="SSF55729">
    <property type="entry name" value="Acyl-CoA N-acyltransferases (Nat)"/>
    <property type="match status" value="1"/>
</dbReference>
<dbReference type="GeneID" id="87889892"/>
<reference evidence="2" key="2">
    <citation type="submission" date="2023-06" db="EMBL/GenBank/DDBJ databases">
        <authorList>
            <consortium name="Lawrence Berkeley National Laboratory"/>
            <person name="Mondo S.J."/>
            <person name="Hensen N."/>
            <person name="Bonometti L."/>
            <person name="Westerberg I."/>
            <person name="Brannstrom I.O."/>
            <person name="Guillou S."/>
            <person name="Cros-Aarteil S."/>
            <person name="Calhoun S."/>
            <person name="Haridas S."/>
            <person name="Kuo A."/>
            <person name="Pangilinan J."/>
            <person name="Riley R."/>
            <person name="Labutti K."/>
            <person name="Andreopoulos B."/>
            <person name="Lipzen A."/>
            <person name="Chen C."/>
            <person name="Yanf M."/>
            <person name="Daum C."/>
            <person name="Ng V."/>
            <person name="Clum A."/>
            <person name="Steindorff A."/>
            <person name="Ohm R."/>
            <person name="Martin F."/>
            <person name="Silar P."/>
            <person name="Natvig D."/>
            <person name="Lalanne C."/>
            <person name="Gautier V."/>
            <person name="Ament-Velasquez S.L."/>
            <person name="Kruys A."/>
            <person name="Hutchinson M.I."/>
            <person name="Powell A.J."/>
            <person name="Barry K."/>
            <person name="Miller A.N."/>
            <person name="Grigoriev I.V."/>
            <person name="Debuchy R."/>
            <person name="Gladieux P."/>
            <person name="Thoren M.H."/>
            <person name="Johannesson H."/>
        </authorList>
    </citation>
    <scope>NUCLEOTIDE SEQUENCE</scope>
    <source>
        <strain evidence="2">CBS 333.67</strain>
    </source>
</reference>
<dbReference type="Gene3D" id="3.40.630.30">
    <property type="match status" value="1"/>
</dbReference>
<accession>A0AAJ0GMB7</accession>
<keyword evidence="3" id="KW-1185">Reference proteome</keyword>
<name>A0AAJ0GMB7_9PEZI</name>
<sequence>MAVRTTTPGRIAVSDFDSPQVADNFLAAIGFQSRPQGEDETENEWRTATPSRKRRSRGPRPVETAQRPQPVLYNYWDALRIERGILDPSTHPLYHQGHRPRVPVSNTGNKDDGGWEGWSPVAGGSGPASWGTAPALDNPKVGAGHEEDAGRSGRSGNGDVRNAIGLKHSLAKYDNTWEKYNWGDLDGRDHNEVFGDPSYLDKFILAWMDAIPEGIVASLRGTKGRVEHWRCDINTNTGFFMAPVEYPETLVDHSKIDKQLESRRLNVSHIYNWEVKHGLQTLDSQPLSSANFERVLAATKDRGMPFLVAVRGSAREERFPKTTNVSLSPFGQVPFYEQDKCNEVLGFAFLSPWQFGLAGSGSGSSRASARIHVFVHPDYRRKKIGYSLLDMLLTSTSNRFVSETAYDFVDNAASPIYKKPTDPTRERQYYRLYLSYFVKHKHPRMNGDAKLEEEQKESEEELAWVKKLLEEQFNFEEVARLEAAHRSAKCREGPVYWLDEVVFEHTCWYGLNDIKEDY</sequence>
<evidence type="ECO:0000313" key="2">
    <source>
        <dbReference type="EMBL" id="KAK3302562.1"/>
    </source>
</evidence>
<gene>
    <name evidence="2" type="ORF">B0T15DRAFT_577636</name>
</gene>
<dbReference type="CDD" id="cd04301">
    <property type="entry name" value="NAT_SF"/>
    <property type="match status" value="1"/>
</dbReference>
<dbReference type="AlphaFoldDB" id="A0AAJ0GMB7"/>
<protein>
    <submittedName>
        <fullName evidence="2">Uncharacterized protein</fullName>
    </submittedName>
</protein>
<dbReference type="Proteomes" id="UP001273166">
    <property type="component" value="Unassembled WGS sequence"/>
</dbReference>